<sequence>MEGRLMAAFGGSVKFCEFLRAALVFLGQPYNFANHVFTLQK</sequence>
<dbReference type="Proteomes" id="UP000002215">
    <property type="component" value="Chromosome"/>
</dbReference>
<dbReference type="AlphaFoldDB" id="A0A979G1E0"/>
<accession>A0A979G1E0</accession>
<evidence type="ECO:0000313" key="2">
    <source>
        <dbReference type="Proteomes" id="UP000002215"/>
    </source>
</evidence>
<organism evidence="1 2">
    <name type="scientific">Chitinophaga pinensis (strain ATCC 43595 / DSM 2588 / LMG 13176 / NBRC 15968 / NCIMB 11800 / UQM 2034)</name>
    <dbReference type="NCBI Taxonomy" id="485918"/>
    <lineage>
        <taxon>Bacteria</taxon>
        <taxon>Pseudomonadati</taxon>
        <taxon>Bacteroidota</taxon>
        <taxon>Chitinophagia</taxon>
        <taxon>Chitinophagales</taxon>
        <taxon>Chitinophagaceae</taxon>
        <taxon>Chitinophaga</taxon>
    </lineage>
</organism>
<dbReference type="KEGG" id="cpi:Cpin_1425"/>
<evidence type="ECO:0000313" key="1">
    <source>
        <dbReference type="EMBL" id="ACU58922.1"/>
    </source>
</evidence>
<gene>
    <name evidence="1" type="ordered locus">Cpin_1425</name>
</gene>
<proteinExistence type="predicted"/>
<protein>
    <submittedName>
        <fullName evidence="1">Uncharacterized protein</fullName>
    </submittedName>
</protein>
<reference evidence="1 2" key="2">
    <citation type="journal article" date="2010" name="Stand. Genomic Sci.">
        <title>Complete genome sequence of Chitinophaga pinensis type strain (UQM 2034).</title>
        <authorList>
            <person name="Glavina Del Rio T."/>
            <person name="Abt B."/>
            <person name="Spring S."/>
            <person name="Lapidus A."/>
            <person name="Nolan M."/>
            <person name="Tice H."/>
            <person name="Copeland A."/>
            <person name="Cheng J.F."/>
            <person name="Chen F."/>
            <person name="Bruce D."/>
            <person name="Goodwin L."/>
            <person name="Pitluck S."/>
            <person name="Ivanova N."/>
            <person name="Mavromatis K."/>
            <person name="Mikhailova N."/>
            <person name="Pati A."/>
            <person name="Chen A."/>
            <person name="Palaniappan K."/>
            <person name="Land M."/>
            <person name="Hauser L."/>
            <person name="Chang Y.J."/>
            <person name="Jeffries C.D."/>
            <person name="Chain P."/>
            <person name="Saunders E."/>
            <person name="Detter J.C."/>
            <person name="Brettin T."/>
            <person name="Rohde M."/>
            <person name="Goker M."/>
            <person name="Bristow J."/>
            <person name="Eisen J.A."/>
            <person name="Markowitz V."/>
            <person name="Hugenholtz P."/>
            <person name="Kyrpides N.C."/>
            <person name="Klenk H.P."/>
            <person name="Lucas S."/>
        </authorList>
    </citation>
    <scope>NUCLEOTIDE SEQUENCE [LARGE SCALE GENOMIC DNA]</scope>
    <source>
        <strain evidence="2">ATCC 43595 / DSM 2588 / LMG 13176 / NBRC 15968 / NCIMB 11800 / UQM 2034</strain>
    </source>
</reference>
<reference evidence="2" key="1">
    <citation type="submission" date="2009-08" db="EMBL/GenBank/DDBJ databases">
        <title>The complete genome of Chitinophaga pinensis DSM 2588.</title>
        <authorList>
            <consortium name="US DOE Joint Genome Institute (JGI-PGF)"/>
            <person name="Lucas S."/>
            <person name="Copeland A."/>
            <person name="Lapidus A."/>
            <person name="Glavina del Rio T."/>
            <person name="Dalin E."/>
            <person name="Tice H."/>
            <person name="Bruce D."/>
            <person name="Goodwin L."/>
            <person name="Pitluck S."/>
            <person name="Kyrpides N."/>
            <person name="Mavromatis K."/>
            <person name="Ivanova N."/>
            <person name="Mikhailova N."/>
            <person name="Sims D."/>
            <person name="Meinche L."/>
            <person name="Brettin T."/>
            <person name="Detter J.C."/>
            <person name="Han C."/>
            <person name="Larimer F."/>
            <person name="Land M."/>
            <person name="Hauser L."/>
            <person name="Markowitz V."/>
            <person name="Cheng J.-F."/>
            <person name="Hugenholtz P."/>
            <person name="Woyke T."/>
            <person name="Wu D."/>
            <person name="Spring S."/>
            <person name="Klenk H.-P."/>
            <person name="Eisen J.A."/>
        </authorList>
    </citation>
    <scope>NUCLEOTIDE SEQUENCE [LARGE SCALE GENOMIC DNA]</scope>
    <source>
        <strain evidence="2">ATCC 43595 / DSM 2588 / LMG 13176 / NBRC 15968 / NCIMB 11800 / UQM 2034</strain>
    </source>
</reference>
<name>A0A979G1E0_CHIPD</name>
<dbReference type="EMBL" id="CP001699">
    <property type="protein sequence ID" value="ACU58922.1"/>
    <property type="molecule type" value="Genomic_DNA"/>
</dbReference>